<dbReference type="InterPro" id="IPR021109">
    <property type="entry name" value="Peptidase_aspartic_dom_sf"/>
</dbReference>
<dbReference type="Pfam" id="PF08284">
    <property type="entry name" value="RVP_2"/>
    <property type="match status" value="1"/>
</dbReference>
<comment type="caution">
    <text evidence="4">The sequence shown here is derived from an EMBL/GenBank/DDBJ whole genome shotgun (WGS) entry which is preliminary data.</text>
</comment>
<protein>
    <recommendedName>
        <fullName evidence="3">CCHC-type domain-containing protein</fullName>
    </recommendedName>
</protein>
<evidence type="ECO:0000256" key="1">
    <source>
        <dbReference type="PROSITE-ProRule" id="PRU00047"/>
    </source>
</evidence>
<feature type="domain" description="CCHC-type" evidence="3">
    <location>
        <begin position="289"/>
        <end position="304"/>
    </location>
</feature>
<keyword evidence="1" id="KW-0479">Metal-binding</keyword>
<accession>A0A6L2N2F8</accession>
<dbReference type="InterPro" id="IPR032567">
    <property type="entry name" value="RTL1-rel"/>
</dbReference>
<reference evidence="4" key="1">
    <citation type="journal article" date="2019" name="Sci. Rep.">
        <title>Draft genome of Tanacetum cinerariifolium, the natural source of mosquito coil.</title>
        <authorList>
            <person name="Yamashiro T."/>
            <person name="Shiraishi A."/>
            <person name="Satake H."/>
            <person name="Nakayama K."/>
        </authorList>
    </citation>
    <scope>NUCLEOTIDE SEQUENCE</scope>
</reference>
<proteinExistence type="predicted"/>
<dbReference type="GO" id="GO:0003676">
    <property type="term" value="F:nucleic acid binding"/>
    <property type="evidence" value="ECO:0007669"/>
    <property type="project" value="InterPro"/>
</dbReference>
<dbReference type="InterPro" id="IPR043502">
    <property type="entry name" value="DNA/RNA_pol_sf"/>
</dbReference>
<evidence type="ECO:0000313" key="4">
    <source>
        <dbReference type="EMBL" id="GEU79302.1"/>
    </source>
</evidence>
<dbReference type="GO" id="GO:0008270">
    <property type="term" value="F:zinc ion binding"/>
    <property type="evidence" value="ECO:0007669"/>
    <property type="project" value="UniProtKB-KW"/>
</dbReference>
<dbReference type="SUPFAM" id="SSF56672">
    <property type="entry name" value="DNA/RNA polymerases"/>
    <property type="match status" value="1"/>
</dbReference>
<evidence type="ECO:0000256" key="2">
    <source>
        <dbReference type="SAM" id="MobiDB-lite"/>
    </source>
</evidence>
<dbReference type="PANTHER" id="PTHR15503">
    <property type="entry name" value="LDOC1 RELATED"/>
    <property type="match status" value="1"/>
</dbReference>
<dbReference type="Gene3D" id="2.40.70.10">
    <property type="entry name" value="Acid Proteases"/>
    <property type="match status" value="1"/>
</dbReference>
<keyword evidence="1" id="KW-0863">Zinc-finger</keyword>
<dbReference type="AlphaFoldDB" id="A0A6L2N2F8"/>
<dbReference type="EMBL" id="BKCJ010007843">
    <property type="protein sequence ID" value="GEU79302.1"/>
    <property type="molecule type" value="Genomic_DNA"/>
</dbReference>
<dbReference type="PROSITE" id="PS50158">
    <property type="entry name" value="ZF_CCHC"/>
    <property type="match status" value="1"/>
</dbReference>
<gene>
    <name evidence="4" type="ORF">Tci_051280</name>
</gene>
<feature type="compositionally biased region" description="Gly residues" evidence="2">
    <location>
        <begin position="14"/>
        <end position="25"/>
    </location>
</feature>
<evidence type="ECO:0000259" key="3">
    <source>
        <dbReference type="PROSITE" id="PS50158"/>
    </source>
</evidence>
<sequence>MRTRSVGRPVAESRGGGTGGWVGRGGRGRGPKGSNDEPLVDNQGNVRSQNGNVVNENVQENVRNVLVNSNQVGCSFKEFLACNPKEYDGKEGVVVLTLWIKKMESVQDMSGCSIDQKVKYIAGSFVEFCPNHEMQKLETKMWNHVMVGAGHTTDTDRFHKLASLVPQLVTPESRKIKRYVYGLAPQIRGMVTVTVPKTMQKAMQISSTLIDESTRIGNAFATTANHVGRENIGAWPKCTTCNSYMNPEGLVALASTVICLSHFYKDCRVMPRNVNLVNVRNPTPTRGACYECGSTNHLKPACPRLNRAQGPGENHPNQVVANNGGQGHGNQRNQARSRAFTLGAKEAPWDLNIMTGIEPSNLDFSHEIEIASGQLVEIGKVIKGSKLEIEGHVFDINSIPFKSMSFDVIIGMDSLFDHNAKIICLKKVVRILLLDGKEIEFRIELIPGPMPVAKSPYVWHLLNWRSYRDNSRNSKTKIPSAEGDEDDIPKTTFRTRYRHFKFTVMPFGLTNEPAGEEHEVHLGLVLELFKKEKLYAKFLPLDEIKVDAKLNLVEEPMEILEREFKKLKRSRIAIVKVR</sequence>
<dbReference type="PANTHER" id="PTHR15503:SF45">
    <property type="entry name" value="RNA-DIRECTED DNA POLYMERASE HOMOLOG"/>
    <property type="match status" value="1"/>
</dbReference>
<organism evidence="4">
    <name type="scientific">Tanacetum cinerariifolium</name>
    <name type="common">Dalmatian daisy</name>
    <name type="synonym">Chrysanthemum cinerariifolium</name>
    <dbReference type="NCBI Taxonomy" id="118510"/>
    <lineage>
        <taxon>Eukaryota</taxon>
        <taxon>Viridiplantae</taxon>
        <taxon>Streptophyta</taxon>
        <taxon>Embryophyta</taxon>
        <taxon>Tracheophyta</taxon>
        <taxon>Spermatophyta</taxon>
        <taxon>Magnoliopsida</taxon>
        <taxon>eudicotyledons</taxon>
        <taxon>Gunneridae</taxon>
        <taxon>Pentapetalae</taxon>
        <taxon>asterids</taxon>
        <taxon>campanulids</taxon>
        <taxon>Asterales</taxon>
        <taxon>Asteraceae</taxon>
        <taxon>Asteroideae</taxon>
        <taxon>Anthemideae</taxon>
        <taxon>Anthemidinae</taxon>
        <taxon>Tanacetum</taxon>
    </lineage>
</organism>
<dbReference type="InterPro" id="IPR001878">
    <property type="entry name" value="Znf_CCHC"/>
</dbReference>
<dbReference type="Gene3D" id="3.10.10.10">
    <property type="entry name" value="HIV Type 1 Reverse Transcriptase, subunit A, domain 1"/>
    <property type="match status" value="1"/>
</dbReference>
<keyword evidence="1" id="KW-0862">Zinc</keyword>
<name>A0A6L2N2F8_TANCI</name>
<feature type="region of interest" description="Disordered" evidence="2">
    <location>
        <begin position="1"/>
        <end position="52"/>
    </location>
</feature>